<dbReference type="InterPro" id="IPR036390">
    <property type="entry name" value="WH_DNA-bd_sf"/>
</dbReference>
<dbReference type="NCBIfam" id="TIGR01884">
    <property type="entry name" value="cas_HTH"/>
    <property type="match status" value="1"/>
</dbReference>
<evidence type="ECO:0000313" key="4">
    <source>
        <dbReference type="Proteomes" id="UP000062043"/>
    </source>
</evidence>
<dbReference type="AlphaFoldDB" id="A0A0X1KML6"/>
<dbReference type="Pfam" id="PF13936">
    <property type="entry name" value="HTH_38"/>
    <property type="match status" value="1"/>
</dbReference>
<dbReference type="Pfam" id="PF22662">
    <property type="entry name" value="Csa3_N"/>
    <property type="match status" value="1"/>
</dbReference>
<dbReference type="EMBL" id="CP007140">
    <property type="protein sequence ID" value="AJC72486.1"/>
    <property type="molecule type" value="Genomic_DNA"/>
</dbReference>
<evidence type="ECO:0000259" key="1">
    <source>
        <dbReference type="Pfam" id="PF13936"/>
    </source>
</evidence>
<reference evidence="3 4" key="1">
    <citation type="submission" date="2014-01" db="EMBL/GenBank/DDBJ databases">
        <title>Genome sequencing of Thermococcus guaymasensis.</title>
        <authorList>
            <person name="Zhang X."/>
            <person name="Alvare G."/>
            <person name="Fristensky B."/>
            <person name="Chen L."/>
            <person name="Suen T."/>
            <person name="Chen Q."/>
            <person name="Ma K."/>
        </authorList>
    </citation>
    <scope>NUCLEOTIDE SEQUENCE [LARGE SCALE GENOMIC DNA]</scope>
    <source>
        <strain evidence="3 4">DSM 11113</strain>
    </source>
</reference>
<dbReference type="Proteomes" id="UP000062043">
    <property type="component" value="Chromosome"/>
</dbReference>
<evidence type="ECO:0000259" key="2">
    <source>
        <dbReference type="Pfam" id="PF22662"/>
    </source>
</evidence>
<proteinExistence type="predicted"/>
<dbReference type="Gene3D" id="3.40.50.11700">
    <property type="match status" value="1"/>
</dbReference>
<dbReference type="InterPro" id="IPR054588">
    <property type="entry name" value="Csa3_N"/>
</dbReference>
<keyword evidence="4" id="KW-1185">Reference proteome</keyword>
<dbReference type="InterPro" id="IPR010163">
    <property type="entry name" value="Csa3"/>
</dbReference>
<dbReference type="PATRIC" id="fig|1432656.3.peg.2001"/>
<sequence>MLVVFPVGFDEKFILRALMRKREEIDGLGRGDKLIAVLPKGYREEQRTVNALKAIESIVGPIVGEENIIHLEVPSNGDEMVVTIKRSVEDNMTRDRVVLAVLSGGMRPLVVGTLLALMSLKSTRVIVESDFENLSGHISLELGSFLAPYSRRWAMILCGLMKEKSVRAIAEELGVSPATISNELKKMADYYLVRSERLDGRAPRYQITRAGKTYIKLMGVSCNETQTPAPL</sequence>
<dbReference type="Gene3D" id="1.10.10.10">
    <property type="entry name" value="Winged helix-like DNA-binding domain superfamily/Winged helix DNA-binding domain"/>
    <property type="match status" value="1"/>
</dbReference>
<gene>
    <name evidence="3" type="ORF">X802_10230</name>
</gene>
<organism evidence="3 4">
    <name type="scientific">Thermococcus guaymasensis DSM 11113</name>
    <dbReference type="NCBI Taxonomy" id="1432656"/>
    <lineage>
        <taxon>Archaea</taxon>
        <taxon>Methanobacteriati</taxon>
        <taxon>Methanobacteriota</taxon>
        <taxon>Thermococci</taxon>
        <taxon>Thermococcales</taxon>
        <taxon>Thermococcaceae</taxon>
        <taxon>Thermococcus</taxon>
    </lineage>
</organism>
<accession>A0A0X1KML6</accession>
<dbReference type="GeneID" id="27136028"/>
<dbReference type="STRING" id="1432656.X802_10230"/>
<dbReference type="SUPFAM" id="SSF46785">
    <property type="entry name" value="Winged helix' DNA-binding domain"/>
    <property type="match status" value="1"/>
</dbReference>
<dbReference type="KEGG" id="tgy:X802_10230"/>
<evidence type="ECO:0000313" key="3">
    <source>
        <dbReference type="EMBL" id="AJC72486.1"/>
    </source>
</evidence>
<dbReference type="InterPro" id="IPR025246">
    <property type="entry name" value="IS30-like_HTH"/>
</dbReference>
<dbReference type="RefSeq" id="WP_062373612.1">
    <property type="nucleotide sequence ID" value="NZ_CP007140.1"/>
</dbReference>
<name>A0A0X1KML6_9EURY</name>
<dbReference type="InterPro" id="IPR036388">
    <property type="entry name" value="WH-like_DNA-bd_sf"/>
</dbReference>
<dbReference type="OrthoDB" id="97174at2157"/>
<protein>
    <submittedName>
        <fullName evidence="3">Transcriptional regulator</fullName>
    </submittedName>
</protein>
<feature type="domain" description="Transposase IS30-like HTH" evidence="1">
    <location>
        <begin position="160"/>
        <end position="186"/>
    </location>
</feature>
<feature type="domain" description="Csa3 N-terminal" evidence="2">
    <location>
        <begin position="2"/>
        <end position="122"/>
    </location>
</feature>